<dbReference type="InterPro" id="IPR017731">
    <property type="entry name" value="TssM1-like"/>
</dbReference>
<feature type="transmembrane region" description="Helical" evidence="1">
    <location>
        <begin position="20"/>
        <end position="44"/>
    </location>
</feature>
<dbReference type="PANTHER" id="PTHR36153:SF1">
    <property type="entry name" value="TYPE VI SECRETION SYSTEM COMPONENT TSSM1"/>
    <property type="match status" value="1"/>
</dbReference>
<dbReference type="NCBIfam" id="TIGR03348">
    <property type="entry name" value="VI_IcmF"/>
    <property type="match status" value="1"/>
</dbReference>
<evidence type="ECO:0000259" key="5">
    <source>
        <dbReference type="Pfam" id="PF21070"/>
    </source>
</evidence>
<feature type="transmembrane region" description="Helical" evidence="1">
    <location>
        <begin position="50"/>
        <end position="70"/>
    </location>
</feature>
<feature type="domain" description="Type VI secretion system component TssM1 helical" evidence="5">
    <location>
        <begin position="955"/>
        <end position="1052"/>
    </location>
</feature>
<gene>
    <name evidence="6" type="primary">tssM</name>
    <name evidence="6" type="ORF">QWY20_04160</name>
</gene>
<dbReference type="PANTHER" id="PTHR36153">
    <property type="entry name" value="INNER MEMBRANE PROTEIN-RELATED"/>
    <property type="match status" value="1"/>
</dbReference>
<dbReference type="InterPro" id="IPR027417">
    <property type="entry name" value="P-loop_NTPase"/>
</dbReference>
<dbReference type="EMBL" id="JAUHLI010000003">
    <property type="protein sequence ID" value="MEE2000637.1"/>
    <property type="molecule type" value="Genomic_DNA"/>
</dbReference>
<feature type="domain" description="Type VI secretion system IcmF C-terminal" evidence="2">
    <location>
        <begin position="1059"/>
        <end position="1161"/>
    </location>
</feature>
<dbReference type="InterPro" id="IPR009612">
    <property type="entry name" value="IcmF-rel"/>
</dbReference>
<evidence type="ECO:0000259" key="4">
    <source>
        <dbReference type="Pfam" id="PF14331"/>
    </source>
</evidence>
<proteinExistence type="predicted"/>
<dbReference type="InterPro" id="IPR048677">
    <property type="entry name" value="TssM1_hel"/>
</dbReference>
<feature type="domain" description="IcmF-related" evidence="3">
    <location>
        <begin position="511"/>
        <end position="810"/>
    </location>
</feature>
<evidence type="ECO:0000259" key="3">
    <source>
        <dbReference type="Pfam" id="PF06761"/>
    </source>
</evidence>
<accession>A0ABU7J3M7</accession>
<evidence type="ECO:0000259" key="2">
    <source>
        <dbReference type="Pfam" id="PF06744"/>
    </source>
</evidence>
<name>A0ABU7J3M7_9GAMM</name>
<dbReference type="Pfam" id="PF06761">
    <property type="entry name" value="IcmF-related"/>
    <property type="match status" value="1"/>
</dbReference>
<dbReference type="Pfam" id="PF21070">
    <property type="entry name" value="IcmF_helical"/>
    <property type="match status" value="1"/>
</dbReference>
<dbReference type="Proteomes" id="UP001336314">
    <property type="component" value="Unassembled WGS sequence"/>
</dbReference>
<evidence type="ECO:0000313" key="6">
    <source>
        <dbReference type="EMBL" id="MEE2000637.1"/>
    </source>
</evidence>
<evidence type="ECO:0000256" key="1">
    <source>
        <dbReference type="SAM" id="Phobius"/>
    </source>
</evidence>
<dbReference type="InterPro" id="IPR010623">
    <property type="entry name" value="IcmF_C"/>
</dbReference>
<dbReference type="Pfam" id="PF06744">
    <property type="entry name" value="IcmF_C"/>
    <property type="match status" value="1"/>
</dbReference>
<dbReference type="Pfam" id="PF14331">
    <property type="entry name" value="IcmF-related_N"/>
    <property type="match status" value="1"/>
</dbReference>
<keyword evidence="7" id="KW-1185">Reference proteome</keyword>
<feature type="domain" description="Type VI secretion system component TssM1 N-terminal" evidence="4">
    <location>
        <begin position="200"/>
        <end position="457"/>
    </location>
</feature>
<keyword evidence="1" id="KW-0472">Membrane</keyword>
<dbReference type="InterPro" id="IPR053156">
    <property type="entry name" value="T6SS_TssM-like"/>
</dbReference>
<comment type="caution">
    <text evidence="6">The sequence shown here is derived from an EMBL/GenBank/DDBJ whole genome shotgun (WGS) entry which is preliminary data.</text>
</comment>
<feature type="transmembrane region" description="Helical" evidence="1">
    <location>
        <begin position="450"/>
        <end position="471"/>
    </location>
</feature>
<keyword evidence="1" id="KW-0812">Transmembrane</keyword>
<protein>
    <submittedName>
        <fullName evidence="6">Type VI secretion system membrane subunit TssM</fullName>
    </submittedName>
</protein>
<dbReference type="InterPro" id="IPR025743">
    <property type="entry name" value="TssM1_N"/>
</dbReference>
<keyword evidence="1" id="KW-1133">Transmembrane helix</keyword>
<dbReference type="RefSeq" id="WP_330127777.1">
    <property type="nucleotide sequence ID" value="NZ_JAUHLI010000003.1"/>
</dbReference>
<dbReference type="SUPFAM" id="SSF52540">
    <property type="entry name" value="P-loop containing nucleoside triphosphate hydrolases"/>
    <property type="match status" value="1"/>
</dbReference>
<sequence>MRLNRFWQTLVRYGRKGWLITLLGLAAVALLIWFGGPMVAIAGYEPLASVSARIITLLLLVICWGAWYYIRGIRERQSHHQAVEELLSNELGEQQSSVAQHDITVLRERIQKALDILKHASFGQSKDTYHLPWYMLIGPPGSGKTTTLHNSGLEFPLREQMGVDSIEGIGGTRQCDWWFTNKAVFIDTAGRYTTQDSHNQQDAGAWKGFLGLLRKYRPKRPINGVIVFASLAELLKQTRTERNLHARAIKQRIQELQNQLGMTFPVYMLLTKADLIAGFSEFFDDLSAEETEQVWGMTFRPEQASSEQGEIALFNKEFHAMLKRLQMRLFHRLQYEHGVENRNAIFEFPRQLRSAQSAADDFLKEIFSPNPFEKPIMLRGIYVVSATQQGIPIDQISPQLSHELQLAELPKRQLTGEGKGFFIKKVFDSIIVPERELASVNLRHHTKVKWLRHGAMAFTALGTVVLSTLWLKSYQWNLGLVAKVTDAVNQYQDSSTSQLSVSDDLYALNERLHVLRALPAGYDGHLPDGGPRDMGLYQGAKLGQSARRAYQNALVADFGPFLAKAMADEMQSNARHRDYLYETLRSYLMLFKPANFDAEHIQEWFRLYLNRQLASELHADLRQQLELHLHAYLQGGVSGLAYDSTLVSQVREDLMNVPLAERAYQRIKTELLQSHIPDFALADVLGSDSLRVVTRKSGQSLQQGIPGLFTYQGFHGLFNVQKNRIIRQLMEDSWVYGEDETINARQVDSALTTMVNQKYYQDYIQYWQALLQDISIVSFDTLEHGLFVTRTLSGHEQPIQRIIQAVQSQVQLTEQPESEEMQLAADVAVRVARTQFSSQYNRMSRLLPDELPNLNRSKLPGQEVEATFSSLLSIQAEHFDHMANVLRSNHEFLEQLYQPGNMARQAYMNRLQNRDSNQMNLTLRRLREDIPAPFSDWVSQIYAGSSVLIAEGSKQHINEAWRGTVLTEFNRSIANRYPINRASSDEIKIRDFERFFGYGGTLDEFFNEYLRPFVNMQRAEWSFKQDIGINPSVLRTFQRAHRIRQAFFDEGSQSMNVGFNLRPIFLDQHITHLLLEIDGQSLSYRHGPPRNQHFEWPGDRNRQQTRLVFTPANSGLPTSRRIEGEWSWFRFLDEQTRLRPETRQDGLLYVSEQSNKAQIQILPDSVNNPFWNSDLEGFRCPVNL</sequence>
<organism evidence="6 7">
    <name type="scientific">Alkalimonas cellulosilytica</name>
    <dbReference type="NCBI Taxonomy" id="3058395"/>
    <lineage>
        <taxon>Bacteria</taxon>
        <taxon>Pseudomonadati</taxon>
        <taxon>Pseudomonadota</taxon>
        <taxon>Gammaproteobacteria</taxon>
        <taxon>Alkalimonas</taxon>
    </lineage>
</organism>
<reference evidence="6 7" key="1">
    <citation type="submission" date="2023-07" db="EMBL/GenBank/DDBJ databases">
        <title>Alkalimonas sp., MEB108 novel, alkaliphilic bacterium isolated from Lonar Lake, India.</title>
        <authorList>
            <person name="Joshi A."/>
            <person name="Thite S."/>
        </authorList>
    </citation>
    <scope>NUCLEOTIDE SEQUENCE [LARGE SCALE GENOMIC DNA]</scope>
    <source>
        <strain evidence="6 7">MEB108</strain>
    </source>
</reference>
<evidence type="ECO:0000313" key="7">
    <source>
        <dbReference type="Proteomes" id="UP001336314"/>
    </source>
</evidence>